<dbReference type="STRING" id="243090.RB5403"/>
<proteinExistence type="predicted"/>
<accession>Q7URX4</accession>
<dbReference type="AlphaFoldDB" id="Q7URX4"/>
<evidence type="ECO:0000313" key="1">
    <source>
        <dbReference type="EMBL" id="CAD74213.1"/>
    </source>
</evidence>
<dbReference type="EMBL" id="BX294142">
    <property type="protein sequence ID" value="CAD74213.1"/>
    <property type="molecule type" value="Genomic_DNA"/>
</dbReference>
<sequence length="50" mass="5546">MSGRRRPVIPAGQVAVLRWSGDSAAISRLRLDDKPTTQPTRSGWFLPLID</sequence>
<dbReference type="EnsemblBacteria" id="CAD74213">
    <property type="protein sequence ID" value="CAD74213"/>
    <property type="gene ID" value="RB5403"/>
</dbReference>
<name>Q7URX4_RHOBA</name>
<reference evidence="1 2" key="1">
    <citation type="journal article" date="2003" name="Proc. Natl. Acad. Sci. U.S.A.">
        <title>Complete genome sequence of the marine planctomycete Pirellula sp. strain 1.</title>
        <authorList>
            <person name="Gloeckner F.O."/>
            <person name="Kube M."/>
            <person name="Bauer M."/>
            <person name="Teeling H."/>
            <person name="Lombardot T."/>
            <person name="Ludwig W."/>
            <person name="Gade D."/>
            <person name="Beck A."/>
            <person name="Borzym K."/>
            <person name="Heitmann K."/>
            <person name="Rabus R."/>
            <person name="Schlesner H."/>
            <person name="Amann R."/>
            <person name="Reinhardt R."/>
        </authorList>
    </citation>
    <scope>NUCLEOTIDE SEQUENCE [LARGE SCALE GENOMIC DNA]</scope>
    <source>
        <strain evidence="2">DSM 10527 / NCIMB 13988 / SH1</strain>
    </source>
</reference>
<evidence type="ECO:0000313" key="2">
    <source>
        <dbReference type="Proteomes" id="UP000001025"/>
    </source>
</evidence>
<dbReference type="InParanoid" id="Q7URX4"/>
<dbReference type="Proteomes" id="UP000001025">
    <property type="component" value="Chromosome"/>
</dbReference>
<protein>
    <submittedName>
        <fullName evidence="1">Uncharacterized protein</fullName>
    </submittedName>
</protein>
<organism evidence="1 2">
    <name type="scientific">Rhodopirellula baltica (strain DSM 10527 / NCIMB 13988 / SH1)</name>
    <dbReference type="NCBI Taxonomy" id="243090"/>
    <lineage>
        <taxon>Bacteria</taxon>
        <taxon>Pseudomonadati</taxon>
        <taxon>Planctomycetota</taxon>
        <taxon>Planctomycetia</taxon>
        <taxon>Pirellulales</taxon>
        <taxon>Pirellulaceae</taxon>
        <taxon>Rhodopirellula</taxon>
    </lineage>
</organism>
<gene>
    <name evidence="1" type="ordered locus">RB5403</name>
</gene>
<dbReference type="KEGG" id="rba:RB5403"/>
<dbReference type="HOGENOM" id="CLU_3122023_0_0_0"/>
<keyword evidence="2" id="KW-1185">Reference proteome</keyword>